<evidence type="ECO:0000256" key="10">
    <source>
        <dbReference type="ARBA" id="ARBA00023170"/>
    </source>
</evidence>
<organism evidence="20 21">
    <name type="scientific">Ramazzottius varieornatus</name>
    <name type="common">Water bear</name>
    <name type="synonym">Tardigrade</name>
    <dbReference type="NCBI Taxonomy" id="947166"/>
    <lineage>
        <taxon>Eukaryota</taxon>
        <taxon>Metazoa</taxon>
        <taxon>Ecdysozoa</taxon>
        <taxon>Tardigrada</taxon>
        <taxon>Eutardigrada</taxon>
        <taxon>Parachela</taxon>
        <taxon>Hypsibioidea</taxon>
        <taxon>Ramazzottiidae</taxon>
        <taxon>Ramazzottius</taxon>
    </lineage>
</organism>
<evidence type="ECO:0000256" key="3">
    <source>
        <dbReference type="ARBA" id="ARBA00012202"/>
    </source>
</evidence>
<dbReference type="PANTHER" id="PTHR11920:SF501">
    <property type="entry name" value="GUANYLATE CYCLASE 32E"/>
    <property type="match status" value="1"/>
</dbReference>
<evidence type="ECO:0000256" key="1">
    <source>
        <dbReference type="ARBA" id="ARBA00001436"/>
    </source>
</evidence>
<evidence type="ECO:0000256" key="16">
    <source>
        <dbReference type="SAM" id="Phobius"/>
    </source>
</evidence>
<dbReference type="AlphaFoldDB" id="A0A1D1V735"/>
<keyword evidence="10" id="KW-0675">Receptor</keyword>
<evidence type="ECO:0000256" key="9">
    <source>
        <dbReference type="ARBA" id="ARBA00023136"/>
    </source>
</evidence>
<dbReference type="InterPro" id="IPR001245">
    <property type="entry name" value="Ser-Thr/Tyr_kinase_cat_dom"/>
</dbReference>
<dbReference type="InterPro" id="IPR028082">
    <property type="entry name" value="Peripla_BP_I"/>
</dbReference>
<dbReference type="GO" id="GO:0005886">
    <property type="term" value="C:plasma membrane"/>
    <property type="evidence" value="ECO:0007669"/>
    <property type="project" value="TreeGrafter"/>
</dbReference>
<dbReference type="GO" id="GO:0001653">
    <property type="term" value="F:peptide receptor activity"/>
    <property type="evidence" value="ECO:0007669"/>
    <property type="project" value="TreeGrafter"/>
</dbReference>
<dbReference type="GO" id="GO:0005524">
    <property type="term" value="F:ATP binding"/>
    <property type="evidence" value="ECO:0007669"/>
    <property type="project" value="InterPro"/>
</dbReference>
<feature type="transmembrane region" description="Helical" evidence="16">
    <location>
        <begin position="479"/>
        <end position="502"/>
    </location>
</feature>
<evidence type="ECO:0000256" key="4">
    <source>
        <dbReference type="ARBA" id="ARBA00022692"/>
    </source>
</evidence>
<keyword evidence="5 17" id="KW-0732">Signal</keyword>
<gene>
    <name evidence="20" type="primary">RvY_07412</name>
    <name evidence="20" type="synonym">RvY_07412.1</name>
    <name evidence="20" type="ORF">RvY_07412-1</name>
</gene>
<dbReference type="GO" id="GO:0035556">
    <property type="term" value="P:intracellular signal transduction"/>
    <property type="evidence" value="ECO:0007669"/>
    <property type="project" value="InterPro"/>
</dbReference>
<evidence type="ECO:0000256" key="7">
    <source>
        <dbReference type="ARBA" id="ARBA00022989"/>
    </source>
</evidence>
<evidence type="ECO:0000256" key="6">
    <source>
        <dbReference type="ARBA" id="ARBA00022741"/>
    </source>
</evidence>
<dbReference type="GO" id="GO:0004672">
    <property type="term" value="F:protein kinase activity"/>
    <property type="evidence" value="ECO:0007669"/>
    <property type="project" value="InterPro"/>
</dbReference>
<evidence type="ECO:0000259" key="19">
    <source>
        <dbReference type="PROSITE" id="PS50125"/>
    </source>
</evidence>
<dbReference type="Gene3D" id="3.40.50.2300">
    <property type="match status" value="2"/>
</dbReference>
<dbReference type="SUPFAM" id="SSF53822">
    <property type="entry name" value="Periplasmic binding protein-like I"/>
    <property type="match status" value="1"/>
</dbReference>
<keyword evidence="11" id="KW-0325">Glycoprotein</keyword>
<evidence type="ECO:0000256" key="11">
    <source>
        <dbReference type="ARBA" id="ARBA00023180"/>
    </source>
</evidence>
<feature type="signal peptide" evidence="17">
    <location>
        <begin position="1"/>
        <end position="21"/>
    </location>
</feature>
<dbReference type="SUPFAM" id="SSF55073">
    <property type="entry name" value="Nucleotide cyclase"/>
    <property type="match status" value="1"/>
</dbReference>
<dbReference type="CDD" id="cd06352">
    <property type="entry name" value="PBP1_NPR_GC-like"/>
    <property type="match status" value="1"/>
</dbReference>
<dbReference type="SUPFAM" id="SSF56112">
    <property type="entry name" value="Protein kinase-like (PK-like)"/>
    <property type="match status" value="1"/>
</dbReference>
<dbReference type="Pfam" id="PF07714">
    <property type="entry name" value="PK_Tyr_Ser-Thr"/>
    <property type="match status" value="1"/>
</dbReference>
<evidence type="ECO:0000313" key="21">
    <source>
        <dbReference type="Proteomes" id="UP000186922"/>
    </source>
</evidence>
<dbReference type="CDD" id="cd07302">
    <property type="entry name" value="CHD"/>
    <property type="match status" value="1"/>
</dbReference>
<dbReference type="Gene3D" id="3.30.70.1230">
    <property type="entry name" value="Nucleotide cyclase"/>
    <property type="match status" value="1"/>
</dbReference>
<dbReference type="GO" id="GO:0004016">
    <property type="term" value="F:adenylate cyclase activity"/>
    <property type="evidence" value="ECO:0007669"/>
    <property type="project" value="TreeGrafter"/>
</dbReference>
<comment type="subcellular location">
    <subcellularLocation>
        <location evidence="2">Membrane</location>
        <topology evidence="2">Single-pass type I membrane protein</topology>
    </subcellularLocation>
</comment>
<dbReference type="STRING" id="947166.A0A1D1V735"/>
<protein>
    <recommendedName>
        <fullName evidence="3 15">Guanylate cyclase</fullName>
        <ecNumber evidence="3 15">4.6.1.2</ecNumber>
    </recommendedName>
</protein>
<dbReference type="Pfam" id="PF00211">
    <property type="entry name" value="Guanylate_cyc"/>
    <property type="match status" value="1"/>
</dbReference>
<evidence type="ECO:0000256" key="14">
    <source>
        <dbReference type="RuleBase" id="RU000405"/>
    </source>
</evidence>
<dbReference type="Pfam" id="PF01094">
    <property type="entry name" value="ANF_receptor"/>
    <property type="match status" value="1"/>
</dbReference>
<comment type="caution">
    <text evidence="20">The sequence shown here is derived from an EMBL/GenBank/DDBJ whole genome shotgun (WGS) entry which is preliminary data.</text>
</comment>
<feature type="domain" description="Guanylate cyclase" evidence="19">
    <location>
        <begin position="891"/>
        <end position="1021"/>
    </location>
</feature>
<evidence type="ECO:0000256" key="8">
    <source>
        <dbReference type="ARBA" id="ARBA00023134"/>
    </source>
</evidence>
<dbReference type="InterPro" id="IPR001828">
    <property type="entry name" value="ANF_lig-bd_rcpt"/>
</dbReference>
<keyword evidence="8" id="KW-0342">GTP-binding</keyword>
<accession>A0A1D1V735</accession>
<dbReference type="EMBL" id="BDGG01000003">
    <property type="protein sequence ID" value="GAU95872.1"/>
    <property type="molecule type" value="Genomic_DNA"/>
</dbReference>
<keyword evidence="9 16" id="KW-0472">Membrane</keyword>
<keyword evidence="12 14" id="KW-0456">Lyase</keyword>
<sequence>MDRRAILHFEFFLLFLHSITTFDIPVRRSVQDVANGIVPPVLTVCFVIEDDSYFGNYGRLAAAVDLGIEHANAFVMPNTTKLQVAYQSSGTSCTRTLYSAVLAMLDMMDKGTTCDMYLGTTCAFTTAALYGFAVKYSAPIFGNPSSGISAIQPDSLLSDFRLLTQPAFGYSDCADFLIQLAERLNYSSLVIFRDDSYSFFTTFADQILRFFREKRPSIYQTTYTSAFRSKRYSVSMIKPLLSAANARSRVFLLFAHATGVRNIMIAAHQLGYISGDHVFFVLQLYELEYWGQVDATVGDGFDDAMKEAYSSVLLLSFHEIAEQYDHQFEATIKTNARNRYGYSFNPLETLDPVLLGHYDSVMLYATAVATMMAENNANFTNGYEIASRLNNRTFQGVRGSTIIIGEDGQRDKNYKIQFYDSKTEEFVPYLLYLQNTISNELFRIIRPLKWPSGQLPPNEPLCGFRNDNCRQEGLSSSTLAIAVVIPLLVLSGLSIGAGLVFYKMWKIRMNFNPNWWKVLSDELSVKDNRPNGVEGSKRTLRSQSSAGTQRTDYSSYVCELFATYKGTLVGLVDVSEQKKAVTKELLAELTLIKAVEHVNLQHFIGIAVSLQDQCEFIVAELCSKGTLQDLIENDMIKLDWFFKHSIIRDIVLGMAYLHGSPVASHGSLSSYSCLVDTRFTIKIAQNLAYFCDKETLKPFRESVKDADRPLTYLLWRAPELLRQQMPPKGTAKGDIYSFSIILQQIILRSEPFELPNDPLDLTDREILAEVVASNIPPVRPRVPRSACSNELYDLMEQCWEEVPLERPTFAKIKDRLRKIMGNIGDNIVDLLFKRMETYAADLEMKVAEKTQQFMDEKNRSEQLLSELLPKSVAEALTKGISVDPEAFDSVTIFFSDIVGFTSKAAKGTPMEVVDLLNSLYTFFDNILEKYDVYKVETIGDAYMVASGLPIRNGNRHASEIASMALDLLRGITSFHVPRHPNEKIEIRAGINSGSCVAGIVGLKMPRYCLFGDTVNTASRMESLSEPMKIQCTAQTKDLLEAIGGFSLVERGPIAVKGKGMLTTFWLLGKR</sequence>
<dbReference type="GO" id="GO:0005525">
    <property type="term" value="F:GTP binding"/>
    <property type="evidence" value="ECO:0007669"/>
    <property type="project" value="UniProtKB-KW"/>
</dbReference>
<comment type="catalytic activity">
    <reaction evidence="1 15">
        <text>GTP = 3',5'-cyclic GMP + diphosphate</text>
        <dbReference type="Rhea" id="RHEA:13665"/>
        <dbReference type="ChEBI" id="CHEBI:33019"/>
        <dbReference type="ChEBI" id="CHEBI:37565"/>
        <dbReference type="ChEBI" id="CHEBI:57746"/>
        <dbReference type="EC" id="4.6.1.2"/>
    </reaction>
</comment>
<dbReference type="InterPro" id="IPR011009">
    <property type="entry name" value="Kinase-like_dom_sf"/>
</dbReference>
<evidence type="ECO:0000256" key="12">
    <source>
        <dbReference type="ARBA" id="ARBA00023239"/>
    </source>
</evidence>
<dbReference type="GO" id="GO:0004383">
    <property type="term" value="F:guanylate cyclase activity"/>
    <property type="evidence" value="ECO:0007669"/>
    <property type="project" value="UniProtKB-EC"/>
</dbReference>
<dbReference type="InterPro" id="IPR029787">
    <property type="entry name" value="Nucleotide_cyclase"/>
</dbReference>
<dbReference type="InterPro" id="IPR050401">
    <property type="entry name" value="Cyclic_nucleotide_synthase"/>
</dbReference>
<dbReference type="PANTHER" id="PTHR11920">
    <property type="entry name" value="GUANYLYL CYCLASE"/>
    <property type="match status" value="1"/>
</dbReference>
<evidence type="ECO:0000256" key="17">
    <source>
        <dbReference type="SAM" id="SignalP"/>
    </source>
</evidence>
<evidence type="ECO:0000256" key="5">
    <source>
        <dbReference type="ARBA" id="ARBA00022729"/>
    </source>
</evidence>
<feature type="chain" id="PRO_5008898126" description="Guanylate cyclase" evidence="17">
    <location>
        <begin position="22"/>
        <end position="1070"/>
    </location>
</feature>
<dbReference type="FunFam" id="3.30.70.1230:FF:000004">
    <property type="entry name" value="Guanylate cyclase"/>
    <property type="match status" value="1"/>
</dbReference>
<dbReference type="InterPro" id="IPR001054">
    <property type="entry name" value="A/G_cyclase"/>
</dbReference>
<keyword evidence="13 15" id="KW-0141">cGMP biosynthesis</keyword>
<dbReference type="PROSITE" id="PS00452">
    <property type="entry name" value="GUANYLATE_CYCLASE_1"/>
    <property type="match status" value="1"/>
</dbReference>
<evidence type="ECO:0000256" key="15">
    <source>
        <dbReference type="RuleBase" id="RU003431"/>
    </source>
</evidence>
<keyword evidence="21" id="KW-1185">Reference proteome</keyword>
<dbReference type="SMART" id="SM00044">
    <property type="entry name" value="CYCc"/>
    <property type="match status" value="1"/>
</dbReference>
<evidence type="ECO:0000256" key="2">
    <source>
        <dbReference type="ARBA" id="ARBA00004479"/>
    </source>
</evidence>
<dbReference type="PROSITE" id="PS50011">
    <property type="entry name" value="PROTEIN_KINASE_DOM"/>
    <property type="match status" value="1"/>
</dbReference>
<dbReference type="Gene3D" id="1.10.510.10">
    <property type="entry name" value="Transferase(Phosphotransferase) domain 1"/>
    <property type="match status" value="1"/>
</dbReference>
<comment type="similarity">
    <text evidence="14">Belongs to the adenylyl cyclase class-4/guanylyl cyclase family.</text>
</comment>
<dbReference type="EC" id="4.6.1.2" evidence="3 15"/>
<feature type="domain" description="Protein kinase" evidence="18">
    <location>
        <begin position="523"/>
        <end position="820"/>
    </location>
</feature>
<dbReference type="OrthoDB" id="10049859at2759"/>
<evidence type="ECO:0000313" key="20">
    <source>
        <dbReference type="EMBL" id="GAU95872.1"/>
    </source>
</evidence>
<dbReference type="InterPro" id="IPR000719">
    <property type="entry name" value="Prot_kinase_dom"/>
</dbReference>
<name>A0A1D1V735_RAMVA</name>
<dbReference type="Proteomes" id="UP000186922">
    <property type="component" value="Unassembled WGS sequence"/>
</dbReference>
<proteinExistence type="inferred from homology"/>
<keyword evidence="6" id="KW-0547">Nucleotide-binding</keyword>
<reference evidence="20 21" key="1">
    <citation type="journal article" date="2016" name="Nat. Commun.">
        <title>Extremotolerant tardigrade genome and improved radiotolerance of human cultured cells by tardigrade-unique protein.</title>
        <authorList>
            <person name="Hashimoto T."/>
            <person name="Horikawa D.D."/>
            <person name="Saito Y."/>
            <person name="Kuwahara H."/>
            <person name="Kozuka-Hata H."/>
            <person name="Shin-I T."/>
            <person name="Minakuchi Y."/>
            <person name="Ohishi K."/>
            <person name="Motoyama A."/>
            <person name="Aizu T."/>
            <person name="Enomoto A."/>
            <person name="Kondo K."/>
            <person name="Tanaka S."/>
            <person name="Hara Y."/>
            <person name="Koshikawa S."/>
            <person name="Sagara H."/>
            <person name="Miura T."/>
            <person name="Yokobori S."/>
            <person name="Miyagawa K."/>
            <person name="Suzuki Y."/>
            <person name="Kubo T."/>
            <person name="Oyama M."/>
            <person name="Kohara Y."/>
            <person name="Fujiyama A."/>
            <person name="Arakawa K."/>
            <person name="Katayama T."/>
            <person name="Toyoda A."/>
            <person name="Kunieda T."/>
        </authorList>
    </citation>
    <scope>NUCLEOTIDE SEQUENCE [LARGE SCALE GENOMIC DNA]</scope>
    <source>
        <strain evidence="20 21">YOKOZUNA-1</strain>
    </source>
</reference>
<dbReference type="PROSITE" id="PS50125">
    <property type="entry name" value="GUANYLATE_CYCLASE_2"/>
    <property type="match status" value="1"/>
</dbReference>
<keyword evidence="7 16" id="KW-1133">Transmembrane helix</keyword>
<evidence type="ECO:0000256" key="13">
    <source>
        <dbReference type="ARBA" id="ARBA00023293"/>
    </source>
</evidence>
<dbReference type="GO" id="GO:0007168">
    <property type="term" value="P:receptor guanylyl cyclase signaling pathway"/>
    <property type="evidence" value="ECO:0007669"/>
    <property type="project" value="TreeGrafter"/>
</dbReference>
<evidence type="ECO:0000259" key="18">
    <source>
        <dbReference type="PROSITE" id="PS50011"/>
    </source>
</evidence>
<keyword evidence="4 16" id="KW-0812">Transmembrane</keyword>
<dbReference type="InterPro" id="IPR018297">
    <property type="entry name" value="A/G_cyclase_CS"/>
</dbReference>